<dbReference type="InterPro" id="IPR013256">
    <property type="entry name" value="Chromatin_SPT2"/>
</dbReference>
<dbReference type="EMBL" id="CP063408">
    <property type="protein sequence ID" value="QSZ33945.1"/>
    <property type="molecule type" value="Genomic_DNA"/>
</dbReference>
<reference evidence="4" key="1">
    <citation type="submission" date="2020-10" db="EMBL/GenBank/DDBJ databases">
        <title>Genome Sequence of Monilinia vaccinii-corymbosi Sheds Light on Mummy Berry Disease Infection of Blueberry and Mating Type.</title>
        <authorList>
            <person name="Yow A.G."/>
            <person name="Zhang Y."/>
            <person name="Bansal K."/>
            <person name="Eacker S.M."/>
            <person name="Sullivan S."/>
            <person name="Liachko I."/>
            <person name="Cubeta M.A."/>
            <person name="Rollins J.A."/>
            <person name="Ashrafi H."/>
        </authorList>
    </citation>
    <scope>NUCLEOTIDE SEQUENCE</scope>
    <source>
        <strain evidence="4">RL-1</strain>
    </source>
</reference>
<feature type="compositionally biased region" description="Acidic residues" evidence="3">
    <location>
        <begin position="258"/>
        <end position="275"/>
    </location>
</feature>
<dbReference type="GO" id="GO:0042393">
    <property type="term" value="F:histone binding"/>
    <property type="evidence" value="ECO:0007669"/>
    <property type="project" value="TreeGrafter"/>
</dbReference>
<comment type="similarity">
    <text evidence="1">Belongs to the SPT2 family.</text>
</comment>
<evidence type="ECO:0000313" key="5">
    <source>
        <dbReference type="Proteomes" id="UP000672032"/>
    </source>
</evidence>
<dbReference type="Pfam" id="PF08243">
    <property type="entry name" value="SPT2"/>
    <property type="match status" value="1"/>
</dbReference>
<feature type="compositionally biased region" description="Low complexity" evidence="3">
    <location>
        <begin position="13"/>
        <end position="26"/>
    </location>
</feature>
<feature type="compositionally biased region" description="Basic and acidic residues" evidence="3">
    <location>
        <begin position="241"/>
        <end position="257"/>
    </location>
</feature>
<evidence type="ECO:0000313" key="4">
    <source>
        <dbReference type="EMBL" id="QSZ33945.1"/>
    </source>
</evidence>
<dbReference type="OrthoDB" id="5430658at2759"/>
<keyword evidence="2" id="KW-0175">Coiled coil</keyword>
<feature type="compositionally biased region" description="Basic and acidic residues" evidence="3">
    <location>
        <begin position="30"/>
        <end position="43"/>
    </location>
</feature>
<sequence length="333" mass="36206">MPISDLLAQISGAPSPTMTMPTATLPPKRKPNDDLRKPVDKLQRLNVAPASRPITQAQRPTAFDTSMGKMKIDTTQRRPTPTSANTNNTTFKNGQPTPPPSSTESGKPPKKGSYAEIMARGKAAQASLGQVGKIQHKRIDKPQPKRELDKARTQKGKTIQKGMDPNSKFQKPGQTPGRNIESSTNGTKSVGAKAQPPVVEKKVKKAATATTGYTGTARPRPGGGATAKKPAAPSYSARSGGNDRYKNGKKNLDRYYDTDEDEDDMEDDIEEDDYASDVSSDMEAAAFEVDDEEEQAAIIARREDAEALAEENRLKREKAEKRARLAAMAKSRR</sequence>
<proteinExistence type="inferred from homology"/>
<feature type="compositionally biased region" description="Low complexity" evidence="3">
    <location>
        <begin position="206"/>
        <end position="233"/>
    </location>
</feature>
<dbReference type="GO" id="GO:0003677">
    <property type="term" value="F:DNA binding"/>
    <property type="evidence" value="ECO:0007669"/>
    <property type="project" value="TreeGrafter"/>
</dbReference>
<feature type="compositionally biased region" description="Polar residues" evidence="3">
    <location>
        <begin position="167"/>
        <end position="188"/>
    </location>
</feature>
<organism evidence="4 5">
    <name type="scientific">Monilinia vaccinii-corymbosi</name>
    <dbReference type="NCBI Taxonomy" id="61207"/>
    <lineage>
        <taxon>Eukaryota</taxon>
        <taxon>Fungi</taxon>
        <taxon>Dikarya</taxon>
        <taxon>Ascomycota</taxon>
        <taxon>Pezizomycotina</taxon>
        <taxon>Leotiomycetes</taxon>
        <taxon>Helotiales</taxon>
        <taxon>Sclerotiniaceae</taxon>
        <taxon>Monilinia</taxon>
    </lineage>
</organism>
<keyword evidence="5" id="KW-1185">Reference proteome</keyword>
<gene>
    <name evidence="4" type="ORF">DSL72_005525</name>
</gene>
<name>A0A8A3PFW2_9HELO</name>
<dbReference type="GO" id="GO:0006360">
    <property type="term" value="P:transcription by RNA polymerase I"/>
    <property type="evidence" value="ECO:0007669"/>
    <property type="project" value="TreeGrafter"/>
</dbReference>
<feature type="region of interest" description="Disordered" evidence="3">
    <location>
        <begin position="1"/>
        <end position="280"/>
    </location>
</feature>
<dbReference type="GO" id="GO:0006334">
    <property type="term" value="P:nucleosome assembly"/>
    <property type="evidence" value="ECO:0007669"/>
    <property type="project" value="TreeGrafter"/>
</dbReference>
<accession>A0A8A3PFW2</accession>
<evidence type="ECO:0000256" key="2">
    <source>
        <dbReference type="ARBA" id="ARBA00023054"/>
    </source>
</evidence>
<evidence type="ECO:0000256" key="1">
    <source>
        <dbReference type="ARBA" id="ARBA00006461"/>
    </source>
</evidence>
<dbReference type="PANTHER" id="PTHR22691">
    <property type="entry name" value="YEAST SPT2-RELATED"/>
    <property type="match status" value="1"/>
</dbReference>
<dbReference type="PANTHER" id="PTHR22691:SF8">
    <property type="entry name" value="PROTEIN SPT2 HOMOLOG"/>
    <property type="match status" value="1"/>
</dbReference>
<dbReference type="Proteomes" id="UP000672032">
    <property type="component" value="Chromosome 4"/>
</dbReference>
<dbReference type="SMART" id="SM00784">
    <property type="entry name" value="SPT2"/>
    <property type="match status" value="1"/>
</dbReference>
<feature type="compositionally biased region" description="Basic and acidic residues" evidence="3">
    <location>
        <begin position="140"/>
        <end position="152"/>
    </location>
</feature>
<dbReference type="GO" id="GO:0005730">
    <property type="term" value="C:nucleolus"/>
    <property type="evidence" value="ECO:0007669"/>
    <property type="project" value="TreeGrafter"/>
</dbReference>
<evidence type="ECO:0008006" key="6">
    <source>
        <dbReference type="Google" id="ProtNLM"/>
    </source>
</evidence>
<protein>
    <recommendedName>
        <fullName evidence="6">SPT2 chromatin protein</fullName>
    </recommendedName>
</protein>
<dbReference type="AlphaFoldDB" id="A0A8A3PFW2"/>
<evidence type="ECO:0000256" key="3">
    <source>
        <dbReference type="SAM" id="MobiDB-lite"/>
    </source>
</evidence>